<dbReference type="Pfam" id="PF00664">
    <property type="entry name" value="ABC_membrane"/>
    <property type="match status" value="1"/>
</dbReference>
<dbReference type="OrthoDB" id="9762778at2"/>
<gene>
    <name evidence="12" type="ORF">BRYFOR_08211</name>
</gene>
<dbReference type="GO" id="GO:0005886">
    <property type="term" value="C:plasma membrane"/>
    <property type="evidence" value="ECO:0007669"/>
    <property type="project" value="UniProtKB-SubCell"/>
</dbReference>
<keyword evidence="2" id="KW-0813">Transport</keyword>
<comment type="subcellular location">
    <subcellularLocation>
        <location evidence="1">Cell membrane</location>
        <topology evidence="1">Multi-pass membrane protein</topology>
    </subcellularLocation>
</comment>
<dbReference type="SUPFAM" id="SSF90123">
    <property type="entry name" value="ABC transporter transmembrane region"/>
    <property type="match status" value="1"/>
</dbReference>
<protein>
    <submittedName>
        <fullName evidence="12">ABC transporter, ATP-binding protein</fullName>
    </submittedName>
</protein>
<evidence type="ECO:0000259" key="10">
    <source>
        <dbReference type="PROSITE" id="PS50893"/>
    </source>
</evidence>
<keyword evidence="4 9" id="KW-0812">Transmembrane</keyword>
<feature type="transmembrane region" description="Helical" evidence="9">
    <location>
        <begin position="284"/>
        <end position="303"/>
    </location>
</feature>
<evidence type="ECO:0000259" key="11">
    <source>
        <dbReference type="PROSITE" id="PS50929"/>
    </source>
</evidence>
<evidence type="ECO:0000256" key="8">
    <source>
        <dbReference type="ARBA" id="ARBA00023136"/>
    </source>
</evidence>
<dbReference type="Gene3D" id="1.20.1560.10">
    <property type="entry name" value="ABC transporter type 1, transmembrane domain"/>
    <property type="match status" value="1"/>
</dbReference>
<evidence type="ECO:0000256" key="9">
    <source>
        <dbReference type="SAM" id="Phobius"/>
    </source>
</evidence>
<feature type="transmembrane region" description="Helical" evidence="9">
    <location>
        <begin position="128"/>
        <end position="148"/>
    </location>
</feature>
<feature type="domain" description="ABC transmembrane type-1" evidence="11">
    <location>
        <begin position="17"/>
        <end position="305"/>
    </location>
</feature>
<dbReference type="InterPro" id="IPR003593">
    <property type="entry name" value="AAA+_ATPase"/>
</dbReference>
<accession>C6LHU7</accession>
<feature type="transmembrane region" description="Helical" evidence="9">
    <location>
        <begin position="60"/>
        <end position="80"/>
    </location>
</feature>
<dbReference type="eggNOG" id="COG1132">
    <property type="taxonomic scope" value="Bacteria"/>
</dbReference>
<dbReference type="PROSITE" id="PS50893">
    <property type="entry name" value="ABC_TRANSPORTER_2"/>
    <property type="match status" value="1"/>
</dbReference>
<dbReference type="AlphaFoldDB" id="C6LHU7"/>
<keyword evidence="6 12" id="KW-0067">ATP-binding</keyword>
<dbReference type="Pfam" id="PF00005">
    <property type="entry name" value="ABC_tran"/>
    <property type="match status" value="1"/>
</dbReference>
<evidence type="ECO:0000256" key="1">
    <source>
        <dbReference type="ARBA" id="ARBA00004651"/>
    </source>
</evidence>
<evidence type="ECO:0000256" key="4">
    <source>
        <dbReference type="ARBA" id="ARBA00022692"/>
    </source>
</evidence>
<dbReference type="EMBL" id="ACCL02000015">
    <property type="protein sequence ID" value="EET59837.1"/>
    <property type="molecule type" value="Genomic_DNA"/>
</dbReference>
<sequence length="585" mass="64174">MTKIFRYFNRKQWLYVAASILFIVIQVWLDLKLPDYMSGITTLVQTEGSAMSDILIQGGYMLMCALGSMVASIIVGFFAARVAAGLAQTLRNCVYDKTMDFSMEEIDRFSTASLINRTTNDVTQIQNLVAMGLQAIMKAPILAVWAVVKIAGKSWQWTAATVVAVFVLVVALAVTLIFALPRFQRIQGLTDNLNRVTREQLTGIRVVRAYNAEGYQEKKFAVANDELTSTNLVANRVMAMMSPTMTLINSGLTLAVYWIGAYLIEAASLTDKLGIFSDMVVFSNYAMQVILAFMMLNMIFVLLPRAQVSARRICEVLDTENHIYDGAGVKAEKCGTVEFRHVSFRYPGAAADTLTDISFTARAGETIALIGATGSGKTTLINLIPRFYDVAEGQVLVDGADVQEYKQEELHNRIGYVSQKAVLFSGTVASNVAYGERGHGTVSDGEIKEAVAIAQSTDFVEKMEGTYDAPIAQSGTNVSGGQKQRLSIARAVARKPEILIFDDSFSALDYKTDRALRKALNESTAQTTKLIVAQRIGTIRHADQIIVLEHGRIVGKGTHEELLKTCVTYQEIASSQLSKEELNNG</sequence>
<dbReference type="PANTHER" id="PTHR43394:SF1">
    <property type="entry name" value="ATP-BINDING CASSETTE SUB-FAMILY B MEMBER 10, MITOCHONDRIAL"/>
    <property type="match status" value="1"/>
</dbReference>
<dbReference type="PROSITE" id="PS00211">
    <property type="entry name" value="ABC_TRANSPORTER_1"/>
    <property type="match status" value="1"/>
</dbReference>
<name>C6LHU7_9FIRM</name>
<dbReference type="InterPro" id="IPR017871">
    <property type="entry name" value="ABC_transporter-like_CS"/>
</dbReference>
<dbReference type="InterPro" id="IPR036640">
    <property type="entry name" value="ABC1_TM_sf"/>
</dbReference>
<dbReference type="CDD" id="cd18548">
    <property type="entry name" value="ABC_6TM_Tm287_like"/>
    <property type="match status" value="1"/>
</dbReference>
<keyword evidence="3" id="KW-1003">Cell membrane</keyword>
<dbReference type="SMART" id="SM00382">
    <property type="entry name" value="AAA"/>
    <property type="match status" value="1"/>
</dbReference>
<keyword evidence="8 9" id="KW-0472">Membrane</keyword>
<dbReference type="GO" id="GO:0016887">
    <property type="term" value="F:ATP hydrolysis activity"/>
    <property type="evidence" value="ECO:0007669"/>
    <property type="project" value="InterPro"/>
</dbReference>
<dbReference type="RefSeq" id="WP_006862995.1">
    <property type="nucleotide sequence ID" value="NZ_ACCL02000015.1"/>
</dbReference>
<keyword evidence="13" id="KW-1185">Reference proteome</keyword>
<dbReference type="SUPFAM" id="SSF52540">
    <property type="entry name" value="P-loop containing nucleoside triphosphate hydrolases"/>
    <property type="match status" value="1"/>
</dbReference>
<keyword evidence="7 9" id="KW-1133">Transmembrane helix</keyword>
<keyword evidence="5" id="KW-0547">Nucleotide-binding</keyword>
<evidence type="ECO:0000256" key="6">
    <source>
        <dbReference type="ARBA" id="ARBA00022840"/>
    </source>
</evidence>
<organism evidence="12 13">
    <name type="scientific">Marvinbryantia formatexigens DSM 14469</name>
    <dbReference type="NCBI Taxonomy" id="478749"/>
    <lineage>
        <taxon>Bacteria</taxon>
        <taxon>Bacillati</taxon>
        <taxon>Bacillota</taxon>
        <taxon>Clostridia</taxon>
        <taxon>Lachnospirales</taxon>
        <taxon>Lachnospiraceae</taxon>
        <taxon>Marvinbryantia</taxon>
    </lineage>
</organism>
<feature type="transmembrane region" description="Helical" evidence="9">
    <location>
        <begin position="12"/>
        <end position="29"/>
    </location>
</feature>
<dbReference type="Gene3D" id="3.40.50.300">
    <property type="entry name" value="P-loop containing nucleotide triphosphate hydrolases"/>
    <property type="match status" value="1"/>
</dbReference>
<evidence type="ECO:0000256" key="5">
    <source>
        <dbReference type="ARBA" id="ARBA00022741"/>
    </source>
</evidence>
<proteinExistence type="predicted"/>
<dbReference type="GO" id="GO:0005524">
    <property type="term" value="F:ATP binding"/>
    <property type="evidence" value="ECO:0007669"/>
    <property type="project" value="UniProtKB-KW"/>
</dbReference>
<dbReference type="InterPro" id="IPR027417">
    <property type="entry name" value="P-loop_NTPase"/>
</dbReference>
<dbReference type="InterPro" id="IPR003439">
    <property type="entry name" value="ABC_transporter-like_ATP-bd"/>
</dbReference>
<dbReference type="PROSITE" id="PS50929">
    <property type="entry name" value="ABC_TM1F"/>
    <property type="match status" value="1"/>
</dbReference>
<evidence type="ECO:0000256" key="3">
    <source>
        <dbReference type="ARBA" id="ARBA00022475"/>
    </source>
</evidence>
<dbReference type="Proteomes" id="UP000005561">
    <property type="component" value="Unassembled WGS sequence"/>
</dbReference>
<dbReference type="InterPro" id="IPR039421">
    <property type="entry name" value="Type_1_exporter"/>
</dbReference>
<evidence type="ECO:0000256" key="2">
    <source>
        <dbReference type="ARBA" id="ARBA00022448"/>
    </source>
</evidence>
<dbReference type="GO" id="GO:0015421">
    <property type="term" value="F:ABC-type oligopeptide transporter activity"/>
    <property type="evidence" value="ECO:0007669"/>
    <property type="project" value="TreeGrafter"/>
</dbReference>
<feature type="transmembrane region" description="Helical" evidence="9">
    <location>
        <begin position="154"/>
        <end position="180"/>
    </location>
</feature>
<dbReference type="InterPro" id="IPR011527">
    <property type="entry name" value="ABC1_TM_dom"/>
</dbReference>
<reference evidence="12" key="1">
    <citation type="submission" date="2009-07" db="EMBL/GenBank/DDBJ databases">
        <authorList>
            <person name="Weinstock G."/>
            <person name="Sodergren E."/>
            <person name="Clifton S."/>
            <person name="Fulton L."/>
            <person name="Fulton B."/>
            <person name="Courtney L."/>
            <person name="Fronick C."/>
            <person name="Harrison M."/>
            <person name="Strong C."/>
            <person name="Farmer C."/>
            <person name="Delahaunty K."/>
            <person name="Markovic C."/>
            <person name="Hall O."/>
            <person name="Minx P."/>
            <person name="Tomlinson C."/>
            <person name="Mitreva M."/>
            <person name="Nelson J."/>
            <person name="Hou S."/>
            <person name="Wollam A."/>
            <person name="Pepin K.H."/>
            <person name="Johnson M."/>
            <person name="Bhonagiri V."/>
            <person name="Nash W.E."/>
            <person name="Warren W."/>
            <person name="Chinwalla A."/>
            <person name="Mardis E.R."/>
            <person name="Wilson R.K."/>
        </authorList>
    </citation>
    <scope>NUCLEOTIDE SEQUENCE [LARGE SCALE GENOMIC DNA]</scope>
    <source>
        <strain evidence="12">DSM 14469</strain>
    </source>
</reference>
<evidence type="ECO:0000313" key="12">
    <source>
        <dbReference type="EMBL" id="EET59837.1"/>
    </source>
</evidence>
<dbReference type="PANTHER" id="PTHR43394">
    <property type="entry name" value="ATP-DEPENDENT PERMEASE MDL1, MITOCHONDRIAL"/>
    <property type="match status" value="1"/>
</dbReference>
<evidence type="ECO:0000256" key="7">
    <source>
        <dbReference type="ARBA" id="ARBA00022989"/>
    </source>
</evidence>
<comment type="caution">
    <text evidence="12">The sequence shown here is derived from an EMBL/GenBank/DDBJ whole genome shotgun (WGS) entry which is preliminary data.</text>
</comment>
<evidence type="ECO:0000313" key="13">
    <source>
        <dbReference type="Proteomes" id="UP000005561"/>
    </source>
</evidence>
<feature type="transmembrane region" description="Helical" evidence="9">
    <location>
        <begin position="246"/>
        <end position="264"/>
    </location>
</feature>
<dbReference type="FunFam" id="3.40.50.300:FF:000854">
    <property type="entry name" value="Multidrug ABC transporter ATP-binding protein"/>
    <property type="match status" value="1"/>
</dbReference>
<feature type="domain" description="ABC transporter" evidence="10">
    <location>
        <begin position="337"/>
        <end position="575"/>
    </location>
</feature>